<dbReference type="Pfam" id="PF11848">
    <property type="entry name" value="DUF3368"/>
    <property type="match status" value="1"/>
</dbReference>
<proteinExistence type="predicted"/>
<reference evidence="1 2" key="1">
    <citation type="submission" date="2018-10" db="EMBL/GenBank/DDBJ databases">
        <title>Natrarchaeobius chitinivorans gen. nov., sp. nov., and Natrarchaeobius haloalkaliphilus sp. nov., alkaliphilic, chitin-utilizing haloarchaea from hypersaline alkaline lakes.</title>
        <authorList>
            <person name="Sorokin D.Y."/>
            <person name="Elcheninov A.G."/>
            <person name="Kostrikina N.A."/>
            <person name="Bale N.J."/>
            <person name="Sinninghe Damste J.S."/>
            <person name="Khijniak T.V."/>
            <person name="Kublanov I.V."/>
            <person name="Toshchakov S.V."/>
        </authorList>
    </citation>
    <scope>NUCLEOTIDE SEQUENCE [LARGE SCALE GENOMIC DNA]</scope>
    <source>
        <strain evidence="1 2">AArcht7</strain>
    </source>
</reference>
<dbReference type="EMBL" id="REFZ01000010">
    <property type="protein sequence ID" value="RQG99235.1"/>
    <property type="molecule type" value="Genomic_DNA"/>
</dbReference>
<protein>
    <submittedName>
        <fullName evidence="1">DUF3368 domain-containing protein</fullName>
    </submittedName>
</protein>
<accession>A0A3N6PKG6</accession>
<dbReference type="OrthoDB" id="323844at2157"/>
<dbReference type="PANTHER" id="PTHR39550:SF1">
    <property type="entry name" value="SLL0658 PROTEIN"/>
    <property type="match status" value="1"/>
</dbReference>
<gene>
    <name evidence="1" type="ORF">EA472_15335</name>
</gene>
<dbReference type="Proteomes" id="UP000281431">
    <property type="component" value="Unassembled WGS sequence"/>
</dbReference>
<evidence type="ECO:0000313" key="1">
    <source>
        <dbReference type="EMBL" id="RQG99235.1"/>
    </source>
</evidence>
<dbReference type="PANTHER" id="PTHR39550">
    <property type="entry name" value="SLL0658 PROTEIN"/>
    <property type="match status" value="1"/>
</dbReference>
<dbReference type="InterPro" id="IPR021799">
    <property type="entry name" value="PIN-like_prokaryotic"/>
</dbReference>
<sequence>MWIFDATPLIYLAKARRLKLVTTLDGRCVLPERVHAEVVASGLDGGYPDARRIERRIDEGVLEVASVEETDVSERLDRNPDLSDADVSVLAHAAAVDGIAVMDDAYGRNAADVEGIETRGTAYVVLLAAKKGEIDADEARETIDAMVDRGWYCAPDVYARIVRTIESLADRSNAGGKR</sequence>
<dbReference type="AlphaFoldDB" id="A0A3N6PKG6"/>
<keyword evidence="2" id="KW-1185">Reference proteome</keyword>
<organism evidence="1 2">
    <name type="scientific">Natrarchaeobius chitinivorans</name>
    <dbReference type="NCBI Taxonomy" id="1679083"/>
    <lineage>
        <taxon>Archaea</taxon>
        <taxon>Methanobacteriati</taxon>
        <taxon>Methanobacteriota</taxon>
        <taxon>Stenosarchaea group</taxon>
        <taxon>Halobacteria</taxon>
        <taxon>Halobacteriales</taxon>
        <taxon>Natrialbaceae</taxon>
        <taxon>Natrarchaeobius</taxon>
    </lineage>
</organism>
<comment type="caution">
    <text evidence="1">The sequence shown here is derived from an EMBL/GenBank/DDBJ whole genome shotgun (WGS) entry which is preliminary data.</text>
</comment>
<evidence type="ECO:0000313" key="2">
    <source>
        <dbReference type="Proteomes" id="UP000281431"/>
    </source>
</evidence>
<name>A0A3N6PKG6_NATCH</name>